<dbReference type="Gene3D" id="1.10.246.20">
    <property type="entry name" value="Coactivator CBP, KIX domain"/>
    <property type="match status" value="1"/>
</dbReference>
<feature type="compositionally biased region" description="Low complexity" evidence="3">
    <location>
        <begin position="717"/>
        <end position="736"/>
    </location>
</feature>
<proteinExistence type="predicted"/>
<dbReference type="InterPro" id="IPR036529">
    <property type="entry name" value="KIX_dom_sf"/>
</dbReference>
<feature type="region of interest" description="Disordered" evidence="3">
    <location>
        <begin position="294"/>
        <end position="331"/>
    </location>
</feature>
<name>A0ABD3C1L6_9LAMI</name>
<feature type="region of interest" description="Disordered" evidence="3">
    <location>
        <begin position="107"/>
        <end position="141"/>
    </location>
</feature>
<dbReference type="FunFam" id="1.10.246.20:FF:000003">
    <property type="entry name" value="Mediator of RNA polymerase II transcription subunit 15a"/>
    <property type="match status" value="1"/>
</dbReference>
<feature type="region of interest" description="Disordered" evidence="3">
    <location>
        <begin position="717"/>
        <end position="745"/>
    </location>
</feature>
<feature type="region of interest" description="Disordered" evidence="3">
    <location>
        <begin position="352"/>
        <end position="393"/>
    </location>
</feature>
<feature type="compositionally biased region" description="Polar residues" evidence="3">
    <location>
        <begin position="107"/>
        <end position="129"/>
    </location>
</feature>
<dbReference type="PANTHER" id="PTHR33137:SF4">
    <property type="entry name" value="MEDIATOR OF RNA POLYMERASE II TRANSCRIPTION SUBUNIT 15A-RELATED"/>
    <property type="match status" value="1"/>
</dbReference>
<evidence type="ECO:0000313" key="5">
    <source>
        <dbReference type="EMBL" id="KAL3623266.1"/>
    </source>
</evidence>
<feature type="region of interest" description="Disordered" evidence="3">
    <location>
        <begin position="235"/>
        <end position="260"/>
    </location>
</feature>
<evidence type="ECO:0000256" key="2">
    <source>
        <dbReference type="ARBA" id="ARBA00023242"/>
    </source>
</evidence>
<keyword evidence="2" id="KW-0539">Nucleus</keyword>
<comment type="subcellular location">
    <subcellularLocation>
        <location evidence="1">Nucleus</location>
    </subcellularLocation>
</comment>
<dbReference type="Pfam" id="PF16987">
    <property type="entry name" value="KIX_2"/>
    <property type="match status" value="1"/>
</dbReference>
<sequence>MDSNNWRATQGQVQIPGQVMGGDAVASPGMEGGDWRTQLQPDSRQRIVNKIMETLKRHLPFSGQEGLQELKKIAVRFEEKIYTAATSQQDYLRKISLKMLTMESKSQNPIANSLQPNAASNGRNPQDPASQNLQSQIQNQVQQPPIPMVSNQSQVRQQLLSQNIQNNISSTGVPNSAGLTSTLAPVGVMSQGTMSNGSGQNPNMQNIQNMSNVTGNAVGNSMGQGVPSNMFANSQRQQIQGNRQQQVMSQEPQQQSQNSQQYLYNQQLQQHHLMKQKFPQGSVQQSIMQSQIQQQQQNLSQQNQLQSSQQGVMQPSLRQTSASSTLQNQQASLQQSTQSILQQQSQSVLRQQQQPQQTSIMHQQQTSMPQHTVLSTQQQQQQQLSGQHPNTANMQQNQIGQQNNILDAQQQQQQQRIIAQQNNISNMKQQQTVNQQNNLSMHQQQSTGQQNNLQNMHQQQLGAQNNLNGFQQQQMVGIQHGTPSLQTNQQPVHMLQQSKVGVQHQMQTNMGNMLPNQTQQPQSQPMQQQMMSQIQSQPGHMQQQLGLQQQSNTLPRDMQQRIQTSGPLIQQQSTVDQQKQLLQSQRAMPEASLTSLDSSSQTGNVNGGDWQEEIYQKIKSMNEMYFPELNEMYQRMAAKLQQQDALLPQGHQQPKNEQLEKLRFLKIMLERFIFFLRTNKNEVQPHHKERIVGIEKQIVSILHSNRPRKPVVQITQPPVHSMQQSQQQPSQVSQMHGNEGQMNSQLQPMNVHGSVVTKQQNNLTNLMQSSLSSVSSVSNSRQNMMDALQSGSSIDPGQGNSLNQMQQVSMSSLPQNPVGGTQQMNINSMSSQSQMTNLQSNVNLQGNPNMLQPQQIKQEQQMFSTHQLKQQYQQRVQQQFLHRQQRPQQQQQQTSQQQSSQLPAQQMMQLNQINDANDMKMRHQMGAKSGVLQPHNSSGHRQSYHHQQMKPGTQFSISSQQVLQATSPQMFHHSSPQIDQQNLLTVHTKGGTPLQSANSPFIVPSPSTCMAPSPMPGDSEKVNSGVSSLSNAGNSVHHSSIQNQSLAIGTPGMSASPLLAEFTSPEGTHGVASTIVPGNSNAVELPLERLIKVIKSMSPKALSASVSDISSVVSMVDRIAGSAPGNGSRAAVGEDLVAMTKCRLQARNFFTQDGTSGTKKMRRHTSAIPSNVLSSTGSVNDGLRHLSGNESDGESTGASSVKRPRIEVNHALAEELREINQRLIDTVVYISEDDVDPTAVAADGEGEEGTIVKCSYTAVALSPNLKSQYASAQMSPIQPLRLLIPNNYPNCSPVLLDKFPVDVSKEYEDLSIKAKSRFCISLRTLAQPMSLGEMAKTWDSCARAVVSEYAQQSGGGSFSSKYGTWESCLSAS</sequence>
<evidence type="ECO:0000256" key="3">
    <source>
        <dbReference type="SAM" id="MobiDB-lite"/>
    </source>
</evidence>
<gene>
    <name evidence="5" type="ORF">CASFOL_032082</name>
</gene>
<comment type="caution">
    <text evidence="5">The sequence shown here is derived from an EMBL/GenBank/DDBJ whole genome shotgun (WGS) entry which is preliminary data.</text>
</comment>
<dbReference type="PANTHER" id="PTHR33137">
    <property type="entry name" value="MEDIATOR OF RNA POLYMERASE II TRANSCRIPTION SUBUNIT 15A-RELATED"/>
    <property type="match status" value="1"/>
</dbReference>
<dbReference type="GO" id="GO:0005634">
    <property type="term" value="C:nucleus"/>
    <property type="evidence" value="ECO:0007669"/>
    <property type="project" value="UniProtKB-SubCell"/>
</dbReference>
<feature type="compositionally biased region" description="Polar residues" evidence="3">
    <location>
        <begin position="584"/>
        <end position="604"/>
    </location>
</feature>
<reference evidence="6" key="1">
    <citation type="journal article" date="2024" name="IScience">
        <title>Strigolactones Initiate the Formation of Haustorium-like Structures in Castilleja.</title>
        <authorList>
            <person name="Buerger M."/>
            <person name="Peterson D."/>
            <person name="Chory J."/>
        </authorList>
    </citation>
    <scope>NUCLEOTIDE SEQUENCE [LARGE SCALE GENOMIC DNA]</scope>
</reference>
<feature type="region of interest" description="Disordered" evidence="3">
    <location>
        <begin position="515"/>
        <end position="543"/>
    </location>
</feature>
<feature type="compositionally biased region" description="Polar residues" evidence="3">
    <location>
        <begin position="1167"/>
        <end position="1179"/>
    </location>
</feature>
<evidence type="ECO:0000313" key="6">
    <source>
        <dbReference type="Proteomes" id="UP001632038"/>
    </source>
</evidence>
<evidence type="ECO:0000256" key="1">
    <source>
        <dbReference type="ARBA" id="ARBA00004123"/>
    </source>
</evidence>
<feature type="region of interest" description="Disordered" evidence="3">
    <location>
        <begin position="927"/>
        <end position="977"/>
    </location>
</feature>
<organism evidence="5 6">
    <name type="scientific">Castilleja foliolosa</name>
    <dbReference type="NCBI Taxonomy" id="1961234"/>
    <lineage>
        <taxon>Eukaryota</taxon>
        <taxon>Viridiplantae</taxon>
        <taxon>Streptophyta</taxon>
        <taxon>Embryophyta</taxon>
        <taxon>Tracheophyta</taxon>
        <taxon>Spermatophyta</taxon>
        <taxon>Magnoliopsida</taxon>
        <taxon>eudicotyledons</taxon>
        <taxon>Gunneridae</taxon>
        <taxon>Pentapetalae</taxon>
        <taxon>asterids</taxon>
        <taxon>lamiids</taxon>
        <taxon>Lamiales</taxon>
        <taxon>Orobanchaceae</taxon>
        <taxon>Pedicularideae</taxon>
        <taxon>Castillejinae</taxon>
        <taxon>Castilleja</taxon>
    </lineage>
</organism>
<feature type="compositionally biased region" description="Polar residues" evidence="3">
    <location>
        <begin position="950"/>
        <end position="977"/>
    </location>
</feature>
<feature type="compositionally biased region" description="Low complexity" evidence="3">
    <location>
        <begin position="352"/>
        <end position="367"/>
    </location>
</feature>
<dbReference type="SUPFAM" id="SSF47040">
    <property type="entry name" value="Kix domain of CBP (creb binding protein)"/>
    <property type="match status" value="1"/>
</dbReference>
<keyword evidence="6" id="KW-1185">Reference proteome</keyword>
<feature type="domain" description="Mediator complex subunit 15 KIX" evidence="4">
    <location>
        <begin position="33"/>
        <end position="112"/>
    </location>
</feature>
<dbReference type="Proteomes" id="UP001632038">
    <property type="component" value="Unassembled WGS sequence"/>
</dbReference>
<feature type="region of interest" description="Disordered" evidence="3">
    <location>
        <begin position="1009"/>
        <end position="1036"/>
    </location>
</feature>
<accession>A0ABD3C1L6</accession>
<feature type="compositionally biased region" description="Polar residues" evidence="3">
    <location>
        <begin position="1188"/>
        <end position="1199"/>
    </location>
</feature>
<protein>
    <recommendedName>
        <fullName evidence="4">Mediator complex subunit 15 KIX domain-containing protein</fullName>
    </recommendedName>
</protein>
<feature type="compositionally biased region" description="Low complexity" evidence="3">
    <location>
        <begin position="130"/>
        <end position="141"/>
    </location>
</feature>
<dbReference type="InterPro" id="IPR036546">
    <property type="entry name" value="MED15_KIX"/>
</dbReference>
<feature type="region of interest" description="Disordered" evidence="3">
    <location>
        <begin position="874"/>
        <end position="904"/>
    </location>
</feature>
<dbReference type="InterPro" id="IPR044661">
    <property type="entry name" value="MED15a/b/c-like"/>
</dbReference>
<dbReference type="EMBL" id="JAVIJP010000054">
    <property type="protein sequence ID" value="KAL3623266.1"/>
    <property type="molecule type" value="Genomic_DNA"/>
</dbReference>
<feature type="region of interest" description="Disordered" evidence="3">
    <location>
        <begin position="584"/>
        <end position="608"/>
    </location>
</feature>
<feature type="region of interest" description="Disordered" evidence="3">
    <location>
        <begin position="1153"/>
        <end position="1201"/>
    </location>
</feature>
<feature type="compositionally biased region" description="Polar residues" evidence="3">
    <location>
        <begin position="1022"/>
        <end position="1036"/>
    </location>
</feature>
<evidence type="ECO:0000259" key="4">
    <source>
        <dbReference type="Pfam" id="PF16987"/>
    </source>
</evidence>
<feature type="compositionally biased region" description="Low complexity" evidence="3">
    <location>
        <begin position="517"/>
        <end position="543"/>
    </location>
</feature>